<name>A0A6J7QBX0_9ZZZZ</name>
<sequence length="149" mass="15416">MPLQVVDAAPQRVANGSPCDLPVLYPLTAAQKFGALAPTDWLPKVLFGLPSGTASTYSATESRVMLIELVIMRPKIVGTLGSVMVARTWRGLPATVDTTTVIPFVPCVNPLRPAASRAALVAVVKSSGIHTTAASAAASDAFCTSAARL</sequence>
<dbReference type="AlphaFoldDB" id="A0A6J7QBX0"/>
<accession>A0A6J7QBX0</accession>
<gene>
    <name evidence="1" type="ORF">UFOPK3967_02453</name>
</gene>
<proteinExistence type="predicted"/>
<reference evidence="1" key="1">
    <citation type="submission" date="2020-05" db="EMBL/GenBank/DDBJ databases">
        <authorList>
            <person name="Chiriac C."/>
            <person name="Salcher M."/>
            <person name="Ghai R."/>
            <person name="Kavagutti S V."/>
        </authorList>
    </citation>
    <scope>NUCLEOTIDE SEQUENCE</scope>
</reference>
<dbReference type="EMBL" id="CAFBOS010000188">
    <property type="protein sequence ID" value="CAB5015157.1"/>
    <property type="molecule type" value="Genomic_DNA"/>
</dbReference>
<organism evidence="1">
    <name type="scientific">freshwater metagenome</name>
    <dbReference type="NCBI Taxonomy" id="449393"/>
    <lineage>
        <taxon>unclassified sequences</taxon>
        <taxon>metagenomes</taxon>
        <taxon>ecological metagenomes</taxon>
    </lineage>
</organism>
<evidence type="ECO:0000313" key="1">
    <source>
        <dbReference type="EMBL" id="CAB5015157.1"/>
    </source>
</evidence>
<protein>
    <submittedName>
        <fullName evidence="1">Unannotated protein</fullName>
    </submittedName>
</protein>